<evidence type="ECO:0000313" key="1">
    <source>
        <dbReference type="EMBL" id="ABB13217.1"/>
    </source>
</evidence>
<protein>
    <submittedName>
        <fullName evidence="1">Uncharacterized protein</fullName>
    </submittedName>
</protein>
<dbReference type="KEGG" id="bur:Bcep18194_B3107"/>
<sequence>MKSRPGLRASPMVKARLRFFDLYELLRFDVSFDCLSSDALRTLKNRGSGLSAVSPDMRRNKLSDIENRVLDRRLQSGHLRKICFLTYGFPCRLLEVTQPVEGQISHPPPFRHCRFSIA</sequence>
<keyword evidence="2" id="KW-1185">Reference proteome</keyword>
<gene>
    <name evidence="1" type="ordered locus">Bcep18194_B3107</name>
</gene>
<name>Q38ZZ9_BURL3</name>
<evidence type="ECO:0000313" key="2">
    <source>
        <dbReference type="Proteomes" id="UP000002705"/>
    </source>
</evidence>
<dbReference type="HOGENOM" id="CLU_2068676_0_0_4"/>
<dbReference type="EMBL" id="CP000152">
    <property type="protein sequence ID" value="ABB13217.1"/>
    <property type="molecule type" value="Genomic_DNA"/>
</dbReference>
<dbReference type="PATRIC" id="fig|482957.22.peg.6935"/>
<accession>Q38ZZ9</accession>
<dbReference type="Proteomes" id="UP000002705">
    <property type="component" value="Chromosome 2"/>
</dbReference>
<dbReference type="AlphaFoldDB" id="Q38ZZ9"/>
<reference evidence="1" key="1">
    <citation type="submission" date="2005-10" db="EMBL/GenBank/DDBJ databases">
        <title>Complete sequence of chromosome 2 of Burkholderia sp. 383.</title>
        <authorList>
            <consortium name="US DOE Joint Genome Institute"/>
            <person name="Copeland A."/>
            <person name="Lucas S."/>
            <person name="Lapidus A."/>
            <person name="Barry K."/>
            <person name="Detter J.C."/>
            <person name="Glavina T."/>
            <person name="Hammon N."/>
            <person name="Israni S."/>
            <person name="Pitluck S."/>
            <person name="Chain P."/>
            <person name="Malfatti S."/>
            <person name="Shin M."/>
            <person name="Vergez L."/>
            <person name="Schmutz J."/>
            <person name="Larimer F."/>
            <person name="Land M."/>
            <person name="Kyrpides N."/>
            <person name="Lykidis A."/>
            <person name="Richardson P."/>
        </authorList>
    </citation>
    <scope>NUCLEOTIDE SEQUENCE [LARGE SCALE GENOMIC DNA]</scope>
    <source>
        <strain evidence="1">383</strain>
    </source>
</reference>
<organism evidence="1 2">
    <name type="scientific">Burkholderia lata (strain ATCC 17760 / DSM 23089 / LMG 22485 / NCIMB 9086 / R18194 / 383)</name>
    <dbReference type="NCBI Taxonomy" id="482957"/>
    <lineage>
        <taxon>Bacteria</taxon>
        <taxon>Pseudomonadati</taxon>
        <taxon>Pseudomonadota</taxon>
        <taxon>Betaproteobacteria</taxon>
        <taxon>Burkholderiales</taxon>
        <taxon>Burkholderiaceae</taxon>
        <taxon>Burkholderia</taxon>
        <taxon>Burkholderia cepacia complex</taxon>
    </lineage>
</organism>
<proteinExistence type="predicted"/>